<protein>
    <submittedName>
        <fullName evidence="1">Uncharacterized protein</fullName>
    </submittedName>
</protein>
<gene>
    <name evidence="1" type="ORF">A4W93_14465</name>
</gene>
<dbReference type="Proteomes" id="UP000193427">
    <property type="component" value="Chromosome"/>
</dbReference>
<dbReference type="STRING" id="946333.A4W93_14465"/>
<evidence type="ECO:0000313" key="1">
    <source>
        <dbReference type="EMBL" id="ARN21000.1"/>
    </source>
</evidence>
<keyword evidence="2" id="KW-1185">Reference proteome</keyword>
<dbReference type="AlphaFoldDB" id="A0A1W6L9V0"/>
<organism evidence="1 2">
    <name type="scientific">Piscinibacter gummiphilus</name>
    <dbReference type="NCBI Taxonomy" id="946333"/>
    <lineage>
        <taxon>Bacteria</taxon>
        <taxon>Pseudomonadati</taxon>
        <taxon>Pseudomonadota</taxon>
        <taxon>Betaproteobacteria</taxon>
        <taxon>Burkholderiales</taxon>
        <taxon>Sphaerotilaceae</taxon>
        <taxon>Piscinibacter</taxon>
    </lineage>
</organism>
<dbReference type="RefSeq" id="WP_085751281.1">
    <property type="nucleotide sequence ID" value="NZ_BSPR01000004.1"/>
</dbReference>
<reference evidence="1 2" key="1">
    <citation type="submission" date="2016-04" db="EMBL/GenBank/DDBJ databases">
        <title>Complete genome sequence of natural rubber-degrading, novel Gram-negative bacterium, Rhizobacter gummiphilus strain NS21.</title>
        <authorList>
            <person name="Tabata M."/>
            <person name="Kasai D."/>
            <person name="Fukuda M."/>
        </authorList>
    </citation>
    <scope>NUCLEOTIDE SEQUENCE [LARGE SCALE GENOMIC DNA]</scope>
    <source>
        <strain evidence="1 2">NS21</strain>
    </source>
</reference>
<accession>A0A1W6L9V0</accession>
<dbReference type="OrthoDB" id="9762009at2"/>
<evidence type="ECO:0000313" key="2">
    <source>
        <dbReference type="Proteomes" id="UP000193427"/>
    </source>
</evidence>
<sequence length="117" mass="13165">MRRHRPFLLVSATAIATLFVVLLALNLGGGEKTLETRVESTCGTHDPQFRRTMSSLLSAPVLDGDRVSDLQHGAEIFPPMLEAIRSARKSITFEAWSQRPWREKAWEHLASWLGPQL</sequence>
<dbReference type="SUPFAM" id="SSF56024">
    <property type="entry name" value="Phospholipase D/nuclease"/>
    <property type="match status" value="1"/>
</dbReference>
<name>A0A1W6L9V0_9BURK</name>
<proteinExistence type="predicted"/>
<dbReference type="EMBL" id="CP015118">
    <property type="protein sequence ID" value="ARN21000.1"/>
    <property type="molecule type" value="Genomic_DNA"/>
</dbReference>
<dbReference type="KEGG" id="rgu:A4W93_14465"/>